<keyword evidence="2" id="KW-1185">Reference proteome</keyword>
<dbReference type="AlphaFoldDB" id="Q0RTB3"/>
<evidence type="ECO:0000313" key="2">
    <source>
        <dbReference type="Proteomes" id="UP000000657"/>
    </source>
</evidence>
<dbReference type="eggNOG" id="COG0061">
    <property type="taxonomic scope" value="Bacteria"/>
</dbReference>
<dbReference type="KEGG" id="fal:FRAAL0513"/>
<gene>
    <name evidence="1" type="ordered locus">FRAAL0513</name>
</gene>
<dbReference type="RefSeq" id="WP_011601766.1">
    <property type="nucleotide sequence ID" value="NC_008278.1"/>
</dbReference>
<protein>
    <recommendedName>
        <fullName evidence="3">NAD(+) kinase</fullName>
    </recommendedName>
</protein>
<evidence type="ECO:0008006" key="3">
    <source>
        <dbReference type="Google" id="ProtNLM"/>
    </source>
</evidence>
<organism evidence="1 2">
    <name type="scientific">Frankia alni (strain DSM 45986 / CECT 9034 / ACN14a)</name>
    <dbReference type="NCBI Taxonomy" id="326424"/>
    <lineage>
        <taxon>Bacteria</taxon>
        <taxon>Bacillati</taxon>
        <taxon>Actinomycetota</taxon>
        <taxon>Actinomycetes</taxon>
        <taxon>Frankiales</taxon>
        <taxon>Frankiaceae</taxon>
        <taxon>Frankia</taxon>
    </lineage>
</organism>
<dbReference type="HOGENOM" id="CLU_054187_0_0_11"/>
<evidence type="ECO:0000313" key="1">
    <source>
        <dbReference type="EMBL" id="CAJ59188.1"/>
    </source>
</evidence>
<dbReference type="Proteomes" id="UP000000657">
    <property type="component" value="Chromosome"/>
</dbReference>
<reference evidence="1 2" key="1">
    <citation type="journal article" date="2007" name="Genome Res.">
        <title>Genome characteristics of facultatively symbiotic Frankia sp. strains reflect host range and host plant biogeography.</title>
        <authorList>
            <person name="Normand P."/>
            <person name="Lapierre P."/>
            <person name="Tisa L.S."/>
            <person name="Gogarten J.P."/>
            <person name="Alloisio N."/>
            <person name="Bagnarol E."/>
            <person name="Bassi C.A."/>
            <person name="Berry A.M."/>
            <person name="Bickhart D.M."/>
            <person name="Choisne N."/>
            <person name="Couloux A."/>
            <person name="Cournoyer B."/>
            <person name="Cruveiller S."/>
            <person name="Daubin V."/>
            <person name="Demange N."/>
            <person name="Francino M.P."/>
            <person name="Goltsman E."/>
            <person name="Huang Y."/>
            <person name="Kopp O.R."/>
            <person name="Labarre L."/>
            <person name="Lapidus A."/>
            <person name="Lavire C."/>
            <person name="Marechal J."/>
            <person name="Martinez M."/>
            <person name="Mastronunzio J.E."/>
            <person name="Mullin B.C."/>
            <person name="Niemann J."/>
            <person name="Pujic P."/>
            <person name="Rawnsley T."/>
            <person name="Rouy Z."/>
            <person name="Schenowitz C."/>
            <person name="Sellstedt A."/>
            <person name="Tavares F."/>
            <person name="Tomkins J.P."/>
            <person name="Vallenet D."/>
            <person name="Valverde C."/>
            <person name="Wall L.G."/>
            <person name="Wang Y."/>
            <person name="Medigue C."/>
            <person name="Benson D.R."/>
        </authorList>
    </citation>
    <scope>NUCLEOTIDE SEQUENCE [LARGE SCALE GENOMIC DNA]</scope>
    <source>
        <strain evidence="2">DSM 45986 / CECT 9034 / ACN14a</strain>
    </source>
</reference>
<accession>Q0RTB3</accession>
<dbReference type="GO" id="GO:0019674">
    <property type="term" value="P:NAD+ metabolic process"/>
    <property type="evidence" value="ECO:0007669"/>
    <property type="project" value="InterPro"/>
</dbReference>
<dbReference type="OrthoDB" id="1889537at2"/>
<dbReference type="InterPro" id="IPR016064">
    <property type="entry name" value="NAD/diacylglycerol_kinase_sf"/>
</dbReference>
<sequence>MSLAPRAVLVHRRTEYAELMDRHGTRGQAAFFLATRGRELAEVQAAHDGAEAARRVVAAAIPPHWRRGEVERTDLDRFLFAPDDVVVCVGQDGLVANVAKYLDGQLVLGINAEPARTPGVLVRHTPGEAAALLRTVEGSPTDPARGLGRLLRELTMVEARSDDGQRLVALNEIYVGHPGHQTARYRLRVPGEGVPVTERQASSGLLVGTGTGATGWCRSVWAQRRSELPLPAPTAGALAWFVREAWPSPATGTACTEGRLTGPARLEVLVEADRMVVFGDGIEADTIELSWGQQLTVGVADRRLRLA</sequence>
<dbReference type="SUPFAM" id="SSF111331">
    <property type="entry name" value="NAD kinase/diacylglycerol kinase-like"/>
    <property type="match status" value="1"/>
</dbReference>
<dbReference type="Gene3D" id="2.60.200.30">
    <property type="entry name" value="Probable inorganic polyphosphate/atp-NAD kinase, domain 2"/>
    <property type="match status" value="1"/>
</dbReference>
<proteinExistence type="predicted"/>
<dbReference type="EMBL" id="CT573213">
    <property type="protein sequence ID" value="CAJ59188.1"/>
    <property type="molecule type" value="Genomic_DNA"/>
</dbReference>
<dbReference type="GO" id="GO:0003951">
    <property type="term" value="F:NAD+ kinase activity"/>
    <property type="evidence" value="ECO:0007669"/>
    <property type="project" value="InterPro"/>
</dbReference>
<dbReference type="InterPro" id="IPR017437">
    <property type="entry name" value="ATP-NAD_kinase_PpnK-typ_C"/>
</dbReference>
<dbReference type="STRING" id="326424.FRAAL0513"/>
<name>Q0RTB3_FRAAA</name>